<proteinExistence type="predicted"/>
<evidence type="ECO:0000256" key="1">
    <source>
        <dbReference type="SAM" id="MobiDB-lite"/>
    </source>
</evidence>
<reference evidence="2" key="1">
    <citation type="submission" date="2023-03" db="EMBL/GenBank/DDBJ databases">
        <title>Complete genome of Cladonia borealis.</title>
        <authorList>
            <person name="Park H."/>
        </authorList>
    </citation>
    <scope>NUCLEOTIDE SEQUENCE</scope>
    <source>
        <strain evidence="2">ANT050790</strain>
    </source>
</reference>
<sequence length="70" mass="7824">MDPNQQQQQAGASGQQEDYLDKGLDTLERKFGQGKVDPAKERGVNEKVTDQARGTFEKMTGKHIPDKFSN</sequence>
<feature type="compositionally biased region" description="Low complexity" evidence="1">
    <location>
        <begin position="1"/>
        <end position="16"/>
    </location>
</feature>
<keyword evidence="3" id="KW-1185">Reference proteome</keyword>
<comment type="caution">
    <text evidence="2">The sequence shown here is derived from an EMBL/GenBank/DDBJ whole genome shotgun (WGS) entry which is preliminary data.</text>
</comment>
<evidence type="ECO:0000313" key="2">
    <source>
        <dbReference type="EMBL" id="KAK0517339.1"/>
    </source>
</evidence>
<name>A0AA39RB53_9LECA</name>
<dbReference type="AlphaFoldDB" id="A0AA39RB53"/>
<organism evidence="2 3">
    <name type="scientific">Cladonia borealis</name>
    <dbReference type="NCBI Taxonomy" id="184061"/>
    <lineage>
        <taxon>Eukaryota</taxon>
        <taxon>Fungi</taxon>
        <taxon>Dikarya</taxon>
        <taxon>Ascomycota</taxon>
        <taxon>Pezizomycotina</taxon>
        <taxon>Lecanoromycetes</taxon>
        <taxon>OSLEUM clade</taxon>
        <taxon>Lecanoromycetidae</taxon>
        <taxon>Lecanorales</taxon>
        <taxon>Lecanorineae</taxon>
        <taxon>Cladoniaceae</taxon>
        <taxon>Cladonia</taxon>
    </lineage>
</organism>
<dbReference type="EMBL" id="JAFEKC020000001">
    <property type="protein sequence ID" value="KAK0517339.1"/>
    <property type="molecule type" value="Genomic_DNA"/>
</dbReference>
<protein>
    <submittedName>
        <fullName evidence="2">Uncharacterized protein</fullName>
    </submittedName>
</protein>
<feature type="region of interest" description="Disordered" evidence="1">
    <location>
        <begin position="1"/>
        <end position="48"/>
    </location>
</feature>
<dbReference type="Proteomes" id="UP001166286">
    <property type="component" value="Unassembled WGS sequence"/>
</dbReference>
<evidence type="ECO:0000313" key="3">
    <source>
        <dbReference type="Proteomes" id="UP001166286"/>
    </source>
</evidence>
<feature type="compositionally biased region" description="Basic and acidic residues" evidence="1">
    <location>
        <begin position="19"/>
        <end position="48"/>
    </location>
</feature>
<accession>A0AA39RB53</accession>
<gene>
    <name evidence="2" type="ORF">JMJ35_000494</name>
</gene>